<name>A0A176ZZ74_9PEZI</name>
<evidence type="ECO:0000256" key="1">
    <source>
        <dbReference type="SAM" id="MobiDB-lite"/>
    </source>
</evidence>
<proteinExistence type="predicted"/>
<dbReference type="eggNOG" id="ENOG502SKGQ">
    <property type="taxonomic scope" value="Eukaryota"/>
</dbReference>
<organism evidence="2">
    <name type="scientific">Pseudogymnoascus destructans</name>
    <dbReference type="NCBI Taxonomy" id="655981"/>
    <lineage>
        <taxon>Eukaryota</taxon>
        <taxon>Fungi</taxon>
        <taxon>Dikarya</taxon>
        <taxon>Ascomycota</taxon>
        <taxon>Pezizomycotina</taxon>
        <taxon>Leotiomycetes</taxon>
        <taxon>Thelebolales</taxon>
        <taxon>Thelebolaceae</taxon>
        <taxon>Pseudogymnoascus</taxon>
    </lineage>
</organism>
<dbReference type="VEuPathDB" id="FungiDB:GMDG_05981"/>
<sequence>MASNSEVSTLTTSFLRGILKTLQGLDLTQSEDPMIFTEAEISQRCIEYSIRRVKTYHNFMQKYLRQCLATLRGSEDPEEEILISWLESFQGFENNLPGLCHFAYQERSCQCMRALQRHIGDNHTYIVEGESRRQAFVLTRHYIGRLGSHVRAAKVLVAAGLRMPDLFNSFAIQTRPAPKPPSLPPPTGHLTTLEGILNRMLPPGSEKAPLYQEALATLNAKFNIQTRLQDKYQDKHFRPRVHAELNLLEYFHAKRLPFVDDDRFIGCSKPACYCCYHYISNHPGGFVRPTSHSIRYMNWRPPDLINNTDSKEKIQQRDVLNKVIAQIRLDTLRHIERQRGPSMWRPDSTTGITCSETYNGPVNKTDTSQSDNMDTLNHPKPGLATTHTSARSSPRISASDKGGDELADHNSCSQEEQDSESEGGVLLT</sequence>
<reference evidence="2" key="1">
    <citation type="submission" date="2016-03" db="EMBL/GenBank/DDBJ databases">
        <title>Updated assembly of Pseudogymnoascus destructans, the fungus causing white-nose syndrome of bats.</title>
        <authorList>
            <person name="Palmer J.M."/>
            <person name="Drees K.P."/>
            <person name="Foster J.T."/>
            <person name="Lindner D.L."/>
        </authorList>
    </citation>
    <scope>NUCLEOTIDE SEQUENCE [LARGE SCALE GENOMIC DNA]</scope>
    <source>
        <strain evidence="2">20631-21</strain>
    </source>
</reference>
<protein>
    <submittedName>
        <fullName evidence="2">Uncharacterized protein</fullName>
    </submittedName>
</protein>
<accession>A0A176ZZ74</accession>
<dbReference type="AlphaFoldDB" id="A0A176ZZ74"/>
<evidence type="ECO:0000313" key="2">
    <source>
        <dbReference type="EMBL" id="OAF55137.1"/>
    </source>
</evidence>
<feature type="compositionally biased region" description="Polar residues" evidence="1">
    <location>
        <begin position="385"/>
        <end position="396"/>
    </location>
</feature>
<dbReference type="Proteomes" id="UP000077154">
    <property type="component" value="Unassembled WGS sequence"/>
</dbReference>
<gene>
    <name evidence="2" type="ORF">VC83_08458</name>
</gene>
<dbReference type="GeneID" id="36291499"/>
<dbReference type="Pfam" id="PF14441">
    <property type="entry name" value="OTT_1508_deam"/>
    <property type="match status" value="1"/>
</dbReference>
<dbReference type="RefSeq" id="XP_024320439.1">
    <property type="nucleotide sequence ID" value="XM_024472010.1"/>
</dbReference>
<dbReference type="OrthoDB" id="3436723at2759"/>
<dbReference type="InterPro" id="IPR027796">
    <property type="entry name" value="OTT_1508_deam-like"/>
</dbReference>
<dbReference type="PANTHER" id="PTHR42037">
    <property type="match status" value="1"/>
</dbReference>
<dbReference type="EMBL" id="KV441411">
    <property type="protein sequence ID" value="OAF55137.1"/>
    <property type="molecule type" value="Genomic_DNA"/>
</dbReference>
<dbReference type="PANTHER" id="PTHR42037:SF1">
    <property type="match status" value="1"/>
</dbReference>
<feature type="region of interest" description="Disordered" evidence="1">
    <location>
        <begin position="338"/>
        <end position="428"/>
    </location>
</feature>
<feature type="compositionally biased region" description="Polar residues" evidence="1">
    <location>
        <begin position="347"/>
        <end position="375"/>
    </location>
</feature>